<dbReference type="GeneID" id="63754637"/>
<dbReference type="VEuPathDB" id="FungiDB:ASPWEDRAFT_65400"/>
<protein>
    <submittedName>
        <fullName evidence="1">Uncharacterized protein</fullName>
    </submittedName>
</protein>
<evidence type="ECO:0000313" key="1">
    <source>
        <dbReference type="EMBL" id="OJJ38365.1"/>
    </source>
</evidence>
<accession>A0A1L9RTW5</accession>
<dbReference type="EMBL" id="KV878210">
    <property type="protein sequence ID" value="OJJ38365.1"/>
    <property type="molecule type" value="Genomic_DNA"/>
</dbReference>
<dbReference type="RefSeq" id="XP_040692041.1">
    <property type="nucleotide sequence ID" value="XM_040838789.1"/>
</dbReference>
<gene>
    <name evidence="1" type="ORF">ASPWEDRAFT_65400</name>
</gene>
<keyword evidence="2" id="KW-1185">Reference proteome</keyword>
<proteinExistence type="predicted"/>
<dbReference type="OrthoDB" id="4510170at2759"/>
<sequence>MEIQDIEYTERHKKTFQDIRTGHKVIDGIQLHDAKVVEYEPQSGTPDSFTVQGTFDLYGRVRAEIQSTYSVDDPRIEYKVAFRGQLSLQTLLPFFDNEFNTVKLQDTSLVYRSRAIWEDELAGLVVSTTVLFSGPLDFINALLRNVFGQEKPHLEFSGLLSTRSDCLRRIPKPIGFTLRGVIPDMGVCILDVLKITNLGIDLTWIRRGSHGGYDDAYGFFGSGSIESVDVDWYISKYGDSYSLMIVTQSENWKDMGGIKGVDVDNVTLTTAWIGTKISSVILELECTMALREATVLLQGYYSRDMIEVCGVLYDCSLQKILDLYEDVFGTAITANTDHEISFSALCVRVYRGEDGSGLYLHGEVTVDGHTSADATISLSSEGITIGGAIESFAVCDVMIDSLSLDLSIGKHHFSVCFSGQVLVHKYAFAVSVFLDKSSGNALKYTVYGAASGGVELSRLFNGIEGSFLDLSIEQLAVCVSNQDTPTLGPAVTTRGETLKRGFSVYADVKTPEAIASLLKDGGPQEVTFFGHCQSGKTGFGADIGILIATGHLGWAWTFREYKDQCKAMKGEWVNPLGLCQDLTIYRLGFELGVNYEVFIATGLPSELGLQGKFKLHDFEGNLSMFLLDDSTDQLLDLELKNLDVAEIVRAVGHLLDEDIRLYQGSKTFYVHVLKLYFSTGMTFLNEEYPAGIKVKADLTLFEKKALVGGEVTSDRIKFLGTINRFIIGDMEVRGAHGKDPRVDMELSQSTKRIDIDAMVHFGWDNPDDGDGSYDDDPENVFNVVIYLHVDLEKQELDFDFKLRILDYITVKAIATLNGPMPKVAIRQSQEESTTIGGSLEGRTFRIYIKMTQKEVGFFPTLVNHVTSEILRYKKEDARIVKDIIDRLSPFQKPLLQITSITIQSEEWTVGAKLQGDVTATIAYHLPCSFRFDFQIHWFTGPFVDVLKSPLIEASESIQKAVEHLSDGMEHFLDLAREGFLEFTQDTGKFVLQVVQDLLPSLDGKTLGELTKGGVLGTGISKEDFERLADEFPGYWPFILKALAEVTDPEGKSLDEIAKDVVAKMVVPLPVQVVFPDVAKKVEDFVRGLFG</sequence>
<dbReference type="AlphaFoldDB" id="A0A1L9RTW5"/>
<evidence type="ECO:0000313" key="2">
    <source>
        <dbReference type="Proteomes" id="UP000184383"/>
    </source>
</evidence>
<reference evidence="2" key="1">
    <citation type="journal article" date="2017" name="Genome Biol.">
        <title>Comparative genomics reveals high biological diversity and specific adaptations in the industrially and medically important fungal genus Aspergillus.</title>
        <authorList>
            <person name="de Vries R.P."/>
            <person name="Riley R."/>
            <person name="Wiebenga A."/>
            <person name="Aguilar-Osorio G."/>
            <person name="Amillis S."/>
            <person name="Uchima C.A."/>
            <person name="Anderluh G."/>
            <person name="Asadollahi M."/>
            <person name="Askin M."/>
            <person name="Barry K."/>
            <person name="Battaglia E."/>
            <person name="Bayram O."/>
            <person name="Benocci T."/>
            <person name="Braus-Stromeyer S.A."/>
            <person name="Caldana C."/>
            <person name="Canovas D."/>
            <person name="Cerqueira G.C."/>
            <person name="Chen F."/>
            <person name="Chen W."/>
            <person name="Choi C."/>
            <person name="Clum A."/>
            <person name="Dos Santos R.A."/>
            <person name="Damasio A.R."/>
            <person name="Diallinas G."/>
            <person name="Emri T."/>
            <person name="Fekete E."/>
            <person name="Flipphi M."/>
            <person name="Freyberg S."/>
            <person name="Gallo A."/>
            <person name="Gournas C."/>
            <person name="Habgood R."/>
            <person name="Hainaut M."/>
            <person name="Harispe M.L."/>
            <person name="Henrissat B."/>
            <person name="Hilden K.S."/>
            <person name="Hope R."/>
            <person name="Hossain A."/>
            <person name="Karabika E."/>
            <person name="Karaffa L."/>
            <person name="Karanyi Z."/>
            <person name="Krasevec N."/>
            <person name="Kuo A."/>
            <person name="Kusch H."/>
            <person name="LaButti K."/>
            <person name="Lagendijk E.L."/>
            <person name="Lapidus A."/>
            <person name="Levasseur A."/>
            <person name="Lindquist E."/>
            <person name="Lipzen A."/>
            <person name="Logrieco A.F."/>
            <person name="MacCabe A."/>
            <person name="Maekelae M.R."/>
            <person name="Malavazi I."/>
            <person name="Melin P."/>
            <person name="Meyer V."/>
            <person name="Mielnichuk N."/>
            <person name="Miskei M."/>
            <person name="Molnar A.P."/>
            <person name="Mule G."/>
            <person name="Ngan C.Y."/>
            <person name="Orejas M."/>
            <person name="Orosz E."/>
            <person name="Ouedraogo J.P."/>
            <person name="Overkamp K.M."/>
            <person name="Park H.-S."/>
            <person name="Perrone G."/>
            <person name="Piumi F."/>
            <person name="Punt P.J."/>
            <person name="Ram A.F."/>
            <person name="Ramon A."/>
            <person name="Rauscher S."/>
            <person name="Record E."/>
            <person name="Riano-Pachon D.M."/>
            <person name="Robert V."/>
            <person name="Roehrig J."/>
            <person name="Ruller R."/>
            <person name="Salamov A."/>
            <person name="Salih N.S."/>
            <person name="Samson R.A."/>
            <person name="Sandor E."/>
            <person name="Sanguinetti M."/>
            <person name="Schuetze T."/>
            <person name="Sepcic K."/>
            <person name="Shelest E."/>
            <person name="Sherlock G."/>
            <person name="Sophianopoulou V."/>
            <person name="Squina F.M."/>
            <person name="Sun H."/>
            <person name="Susca A."/>
            <person name="Todd R.B."/>
            <person name="Tsang A."/>
            <person name="Unkles S.E."/>
            <person name="van de Wiele N."/>
            <person name="van Rossen-Uffink D."/>
            <person name="Oliveira J.V."/>
            <person name="Vesth T.C."/>
            <person name="Visser J."/>
            <person name="Yu J.-H."/>
            <person name="Zhou M."/>
            <person name="Andersen M.R."/>
            <person name="Archer D.B."/>
            <person name="Baker S.E."/>
            <person name="Benoit I."/>
            <person name="Brakhage A.A."/>
            <person name="Braus G.H."/>
            <person name="Fischer R."/>
            <person name="Frisvad J.C."/>
            <person name="Goldman G.H."/>
            <person name="Houbraken J."/>
            <person name="Oakley B."/>
            <person name="Pocsi I."/>
            <person name="Scazzocchio C."/>
            <person name="Seiboth B."/>
            <person name="vanKuyk P.A."/>
            <person name="Wortman J."/>
            <person name="Dyer P.S."/>
            <person name="Grigoriev I.V."/>
        </authorList>
    </citation>
    <scope>NUCLEOTIDE SEQUENCE [LARGE SCALE GENOMIC DNA]</scope>
    <source>
        <strain evidence="2">DTO 134E9</strain>
    </source>
</reference>
<name>A0A1L9RTW5_ASPWE</name>
<dbReference type="STRING" id="1073089.A0A1L9RTW5"/>
<organism evidence="1 2">
    <name type="scientific">Aspergillus wentii DTO 134E9</name>
    <dbReference type="NCBI Taxonomy" id="1073089"/>
    <lineage>
        <taxon>Eukaryota</taxon>
        <taxon>Fungi</taxon>
        <taxon>Dikarya</taxon>
        <taxon>Ascomycota</taxon>
        <taxon>Pezizomycotina</taxon>
        <taxon>Eurotiomycetes</taxon>
        <taxon>Eurotiomycetidae</taxon>
        <taxon>Eurotiales</taxon>
        <taxon>Aspergillaceae</taxon>
        <taxon>Aspergillus</taxon>
        <taxon>Aspergillus subgen. Cremei</taxon>
    </lineage>
</organism>
<dbReference type="Proteomes" id="UP000184383">
    <property type="component" value="Unassembled WGS sequence"/>
</dbReference>